<feature type="transmembrane region" description="Helical" evidence="11">
    <location>
        <begin position="806"/>
        <end position="824"/>
    </location>
</feature>
<feature type="transmembrane region" description="Helical" evidence="11">
    <location>
        <begin position="830"/>
        <end position="850"/>
    </location>
</feature>
<evidence type="ECO:0000256" key="5">
    <source>
        <dbReference type="ARBA" id="ARBA00022679"/>
    </source>
</evidence>
<dbReference type="Gene3D" id="3.40.720.10">
    <property type="entry name" value="Alkaline Phosphatase, subunit A"/>
    <property type="match status" value="1"/>
</dbReference>
<evidence type="ECO:0000256" key="3">
    <source>
        <dbReference type="ARBA" id="ARBA00005315"/>
    </source>
</evidence>
<dbReference type="Proteomes" id="UP001642360">
    <property type="component" value="Unassembled WGS sequence"/>
</dbReference>
<feature type="transmembrane region" description="Helical" evidence="11">
    <location>
        <begin position="710"/>
        <end position="730"/>
    </location>
</feature>
<feature type="transmembrane region" description="Helical" evidence="11">
    <location>
        <begin position="6"/>
        <end position="28"/>
    </location>
</feature>
<dbReference type="InterPro" id="IPR037674">
    <property type="entry name" value="PIG-G_N"/>
</dbReference>
<protein>
    <recommendedName>
        <fullName evidence="12">GPI ethanolamine phosphate transferase 2 C-terminal domain-containing protein</fullName>
    </recommendedName>
</protein>
<keyword evidence="6 11" id="KW-0812">Transmembrane</keyword>
<organism evidence="13 14">
    <name type="scientific">Ilex paraguariensis</name>
    <name type="common">yerba mate</name>
    <dbReference type="NCBI Taxonomy" id="185542"/>
    <lineage>
        <taxon>Eukaryota</taxon>
        <taxon>Viridiplantae</taxon>
        <taxon>Streptophyta</taxon>
        <taxon>Embryophyta</taxon>
        <taxon>Tracheophyta</taxon>
        <taxon>Spermatophyta</taxon>
        <taxon>Magnoliopsida</taxon>
        <taxon>eudicotyledons</taxon>
        <taxon>Gunneridae</taxon>
        <taxon>Pentapetalae</taxon>
        <taxon>asterids</taxon>
        <taxon>campanulids</taxon>
        <taxon>Aquifoliales</taxon>
        <taxon>Aquifoliaceae</taxon>
        <taxon>Ilex</taxon>
    </lineage>
</organism>
<feature type="transmembrane region" description="Helical" evidence="11">
    <location>
        <begin position="750"/>
        <end position="770"/>
    </location>
</feature>
<evidence type="ECO:0000256" key="6">
    <source>
        <dbReference type="ARBA" id="ARBA00022692"/>
    </source>
</evidence>
<sequence length="1035" mass="115321">MASILYFRRVLFCSALFLLFFISLFEFLTDFDLERTHTPTESLNLTMSSLTCTKLTLFTVIAVFIQIIGLLLFVLGFFPVKSALSGVSGVESYRPPGCSSVQNQNVTTPISHELHRSLYRELSEIPPLFDRLILMVIDGLPAEFVLGKDGKPPPKALVEAMPFTQSLLAKGMAIGYHAKAASPTVTMPRLKAVVSGAIGGFLDIAFNFNTQALSDDNLIGQFFRIGWKMVMLGDETWLKLFPGLFTRHDGVSSFFVKDTVHVDHNVSRHLNEELNRTDWNMLILHYLGLDHVGHTGGRNSVLMGPKLTEMDEVIEKIHLSTIQTRNIDNERTLLMVISDHGMAENGNHGGSSFEETDSLALFIGLRNYYHASASHITAHQVDIAPTLALLFGVPIPKNNVGILLMENFHSLTDDQQLRALELNSWQLLRLLEVQLPDLACGSLSCNVSGDFHWYHANKCTGGVEEMFCCLFLDAAALHKSWKSKKVAGANNRDDYSASVLAYKEFLKTASQWISRRATNRPIGLLAAGLAVMVLSCMLLLRLLLQLCREVHLRKEPHLSDVNNNMHKGHLDQTFVLAIILILVLSMGSSSMVEEEQYIWHFVTSTLYLVLLRKTIQCIPPGMVQGSLGAIRGQNQRIYIQTCSTIVILVSGRLLRGWHQGGVNWTHLPDISKWLEQAGSAHIKAIHLISCLLVISLSLYTLSLLSSHRNFVMVVGFIFLFPGLLVLQHIIKYNNSGFAASSYGATLMAQIIYTILGIFTLVIVIALPWLMPVRNLETCSRPDLYLATDVLSDVQSKLLLGGFRDSTYVIGWVYMFCWCLLQLLLQQPINSMPVLLLLIQILASMCYYSNSDLHLKQWVEVGALYYLAMAGHFGLGNTNTLATIDVAGAFIGISNHSTLFSGILMFVITYASPMLVLLSMVMYISLKDTIPLMNAQDVDFGHLLKMTVGFPCLVPLGLNSIFLVAYTIVLLLMRNHLFVWSVFSPKYMYVCATTTCVFIGAFIVASTGIYTCMVFSFRRMLQNSSRNASQERMVSG</sequence>
<dbReference type="FunFam" id="3.40.720.10:FF:000078">
    <property type="entry name" value="GPI ethanolamine phosphate transferase 2 isoform X4"/>
    <property type="match status" value="1"/>
</dbReference>
<feature type="transmembrane region" description="Helical" evidence="11">
    <location>
        <begin position="573"/>
        <end position="591"/>
    </location>
</feature>
<keyword evidence="14" id="KW-1185">Reference proteome</keyword>
<evidence type="ECO:0000256" key="10">
    <source>
        <dbReference type="ARBA" id="ARBA00023180"/>
    </source>
</evidence>
<dbReference type="InterPro" id="IPR017850">
    <property type="entry name" value="Alkaline_phosphatase_core_sf"/>
</dbReference>
<evidence type="ECO:0000256" key="7">
    <source>
        <dbReference type="ARBA" id="ARBA00022824"/>
    </source>
</evidence>
<dbReference type="GO" id="GO:0006506">
    <property type="term" value="P:GPI anchor biosynthetic process"/>
    <property type="evidence" value="ECO:0007669"/>
    <property type="project" value="UniProtKB-KW"/>
</dbReference>
<feature type="transmembrane region" description="Helical" evidence="11">
    <location>
        <begin position="946"/>
        <end position="971"/>
    </location>
</feature>
<dbReference type="PANTHER" id="PTHR23072:SF0">
    <property type="entry name" value="GPI ETHANOLAMINE PHOSPHATE TRANSFERASE 2"/>
    <property type="match status" value="1"/>
</dbReference>
<dbReference type="GO" id="GO:0016740">
    <property type="term" value="F:transferase activity"/>
    <property type="evidence" value="ECO:0007669"/>
    <property type="project" value="UniProtKB-KW"/>
</dbReference>
<dbReference type="Pfam" id="PF01663">
    <property type="entry name" value="Phosphodiest"/>
    <property type="match status" value="1"/>
</dbReference>
<proteinExistence type="inferred from homology"/>
<feature type="transmembrane region" description="Helical" evidence="11">
    <location>
        <begin position="684"/>
        <end position="703"/>
    </location>
</feature>
<evidence type="ECO:0000313" key="14">
    <source>
        <dbReference type="Proteomes" id="UP001642360"/>
    </source>
</evidence>
<dbReference type="InterPro" id="IPR002591">
    <property type="entry name" value="Phosphodiest/P_Trfase"/>
</dbReference>
<feature type="transmembrane region" description="Helical" evidence="11">
    <location>
        <begin position="862"/>
        <end position="892"/>
    </location>
</feature>
<keyword evidence="4" id="KW-0337">GPI-anchor biosynthesis</keyword>
<evidence type="ECO:0000256" key="1">
    <source>
        <dbReference type="ARBA" id="ARBA00004477"/>
    </source>
</evidence>
<keyword evidence="7" id="KW-0256">Endoplasmic reticulum</keyword>
<evidence type="ECO:0000313" key="13">
    <source>
        <dbReference type="EMBL" id="CAK9169181.1"/>
    </source>
</evidence>
<evidence type="ECO:0000256" key="4">
    <source>
        <dbReference type="ARBA" id="ARBA00022502"/>
    </source>
</evidence>
<feature type="domain" description="GPI ethanolamine phosphate transferase 2 C-terminal" evidence="12">
    <location>
        <begin position="820"/>
        <end position="998"/>
    </location>
</feature>
<evidence type="ECO:0000256" key="11">
    <source>
        <dbReference type="SAM" id="Phobius"/>
    </source>
</evidence>
<comment type="pathway">
    <text evidence="2">Glycolipid biosynthesis; glycosylphosphatidylinositol-anchor biosynthesis.</text>
</comment>
<evidence type="ECO:0000256" key="2">
    <source>
        <dbReference type="ARBA" id="ARBA00004687"/>
    </source>
</evidence>
<keyword evidence="8 11" id="KW-1133">Transmembrane helix</keyword>
<keyword evidence="9 11" id="KW-0472">Membrane</keyword>
<dbReference type="CDD" id="cd16024">
    <property type="entry name" value="GPI_EPT_2"/>
    <property type="match status" value="1"/>
</dbReference>
<keyword evidence="10" id="KW-0325">Glycoprotein</keyword>
<feature type="transmembrane region" description="Helical" evidence="11">
    <location>
        <begin position="898"/>
        <end position="925"/>
    </location>
</feature>
<comment type="similarity">
    <text evidence="3">Belongs to the PIGG/PIGN/PIGO family. PIGG subfamily.</text>
</comment>
<feature type="transmembrane region" description="Helical" evidence="11">
    <location>
        <begin position="986"/>
        <end position="1016"/>
    </location>
</feature>
<dbReference type="Pfam" id="PF19316">
    <property type="entry name" value="PIGO_PIGG"/>
    <property type="match status" value="2"/>
</dbReference>
<feature type="domain" description="GPI ethanolamine phosphate transferase 2 C-terminal" evidence="12">
    <location>
        <begin position="572"/>
        <end position="707"/>
    </location>
</feature>
<dbReference type="SUPFAM" id="SSF53649">
    <property type="entry name" value="Alkaline phosphatase-like"/>
    <property type="match status" value="1"/>
</dbReference>
<dbReference type="PANTHER" id="PTHR23072">
    <property type="entry name" value="PHOSPHATIDYLINOSITOL GLYCAN-RELATED"/>
    <property type="match status" value="1"/>
</dbReference>
<dbReference type="InterPro" id="IPR039527">
    <property type="entry name" value="PIGG/GPI7"/>
</dbReference>
<feature type="transmembrane region" description="Helical" evidence="11">
    <location>
        <begin position="522"/>
        <end position="544"/>
    </location>
</feature>
<dbReference type="EMBL" id="CAUOFW020005258">
    <property type="protein sequence ID" value="CAK9169181.1"/>
    <property type="molecule type" value="Genomic_DNA"/>
</dbReference>
<comment type="subcellular location">
    <subcellularLocation>
        <location evidence="1">Endoplasmic reticulum membrane</location>
        <topology evidence="1">Multi-pass membrane protein</topology>
    </subcellularLocation>
</comment>
<evidence type="ECO:0000256" key="8">
    <source>
        <dbReference type="ARBA" id="ARBA00022989"/>
    </source>
</evidence>
<evidence type="ECO:0000256" key="9">
    <source>
        <dbReference type="ARBA" id="ARBA00023136"/>
    </source>
</evidence>
<gene>
    <name evidence="13" type="ORF">ILEXP_LOCUS38627</name>
</gene>
<comment type="caution">
    <text evidence="13">The sequence shown here is derived from an EMBL/GenBank/DDBJ whole genome shotgun (WGS) entry which is preliminary data.</text>
</comment>
<dbReference type="GO" id="GO:0005789">
    <property type="term" value="C:endoplasmic reticulum membrane"/>
    <property type="evidence" value="ECO:0007669"/>
    <property type="project" value="UniProtKB-SubCell"/>
</dbReference>
<feature type="transmembrane region" description="Helical" evidence="11">
    <location>
        <begin position="55"/>
        <end position="78"/>
    </location>
</feature>
<dbReference type="InterPro" id="IPR045687">
    <property type="entry name" value="PIGG/GPI7_C"/>
</dbReference>
<dbReference type="AlphaFoldDB" id="A0ABC8TJM3"/>
<name>A0ABC8TJM3_9AQUA</name>
<evidence type="ECO:0000259" key="12">
    <source>
        <dbReference type="Pfam" id="PF19316"/>
    </source>
</evidence>
<accession>A0ABC8TJM3</accession>
<keyword evidence="5" id="KW-0808">Transferase</keyword>
<reference evidence="13 14" key="1">
    <citation type="submission" date="2024-02" db="EMBL/GenBank/DDBJ databases">
        <authorList>
            <person name="Vignale AGUSTIN F."/>
            <person name="Sosa J E."/>
            <person name="Modenutti C."/>
        </authorList>
    </citation>
    <scope>NUCLEOTIDE SEQUENCE [LARGE SCALE GENOMIC DNA]</scope>
</reference>